<organism evidence="2 3">
    <name type="scientific">Symbiodinium pilosum</name>
    <name type="common">Dinoflagellate</name>
    <dbReference type="NCBI Taxonomy" id="2952"/>
    <lineage>
        <taxon>Eukaryota</taxon>
        <taxon>Sar</taxon>
        <taxon>Alveolata</taxon>
        <taxon>Dinophyceae</taxon>
        <taxon>Suessiales</taxon>
        <taxon>Symbiodiniaceae</taxon>
        <taxon>Symbiodinium</taxon>
    </lineage>
</organism>
<dbReference type="Proteomes" id="UP000649617">
    <property type="component" value="Unassembled WGS sequence"/>
</dbReference>
<accession>A0A812MFP3</accession>
<gene>
    <name evidence="2" type="ORF">SPIL2461_LOCUS5140</name>
</gene>
<dbReference type="SUPFAM" id="SSF51445">
    <property type="entry name" value="(Trans)glycosidases"/>
    <property type="match status" value="1"/>
</dbReference>
<evidence type="ECO:0000313" key="2">
    <source>
        <dbReference type="EMBL" id="CAE7255534.1"/>
    </source>
</evidence>
<name>A0A812MFP3_SYMPI</name>
<dbReference type="EMBL" id="CAJNIZ010007136">
    <property type="protein sequence ID" value="CAE7255534.1"/>
    <property type="molecule type" value="Genomic_DNA"/>
</dbReference>
<keyword evidence="3" id="KW-1185">Reference proteome</keyword>
<dbReference type="AlphaFoldDB" id="A0A812MFP3"/>
<evidence type="ECO:0000256" key="1">
    <source>
        <dbReference type="SAM" id="MobiDB-lite"/>
    </source>
</evidence>
<proteinExistence type="predicted"/>
<evidence type="ECO:0000313" key="3">
    <source>
        <dbReference type="Proteomes" id="UP000649617"/>
    </source>
</evidence>
<dbReference type="OrthoDB" id="428990at2759"/>
<comment type="caution">
    <text evidence="2">The sequence shown here is derived from an EMBL/GenBank/DDBJ whole genome shotgun (WGS) entry which is preliminary data.</text>
</comment>
<feature type="region of interest" description="Disordered" evidence="1">
    <location>
        <begin position="702"/>
        <end position="749"/>
    </location>
</feature>
<sequence>MASHLAMWPRLPGPGVGSVRCFFTSSPCLKSRSCWGNGKRRAIVPRLPEGMDPRGRHNCGPKQFIGKTPEQIVERFKDPATFPWYQVPQPLRGERFEVLWQMAHRCGYRSALQAVELQLLQAGKCPLLQTQHKMRAREQHLIRSDVGGSKNGGQFSNDLGNGLGGDPLCQSLYLSVSSDCSRPVFVDEAFWETGCDAMHASGNNELGKGESSWGSYGHSARTLGADKTSGQWNCSGLSGKQGIGNKSSDWSPGRWYWKTGEGKKPGQWMHRGNTSWKEAGTVRNWKGGQWHWVKKVAWDAAQYVLKVELVGVLLMVLHIQGHGFVPSDSGQYNCQSDVVLGPAMNATRKGLAVDDTTLRWCSGSIPATWPNADATVSALRLFKAWDPSWQDDRELAWRNLKAYVDQTGAKVLMGTSISCVPADDEQSWQWTKGLIEVLGPERIMGLAIGNELELLFTKFAFSDTVDQECIDTLWERGGFWDIFTRIIDEFDSLGYGHIPVTSVFGGLALAGNSTHPFFEQEGKARVNSFFVNATAKFGDRYAFTWTTYPYFDPNERLDAGTTDECEFARNRSLCFDITCDAPKSMAYMRRKMADLTGKSDSIFWIGETGWSSKGSVSSEMKYCKNWAAPESLEKYYDSFLRWDGSIPGQRPPDHVFYFTIRDSLNFGNAEQFGVIEQCHMGECKLRTAGFAATYTSTESMTSTTLENSASSSSTTLDVSASTSSGLETSSGTATTATTSTSNNGTLYRGDGSEAEAELADLSSRYYLPMYSFLLAHLCLW</sequence>
<dbReference type="Gene3D" id="3.20.20.80">
    <property type="entry name" value="Glycosidases"/>
    <property type="match status" value="1"/>
</dbReference>
<reference evidence="2" key="1">
    <citation type="submission" date="2021-02" db="EMBL/GenBank/DDBJ databases">
        <authorList>
            <person name="Dougan E. K."/>
            <person name="Rhodes N."/>
            <person name="Thang M."/>
            <person name="Chan C."/>
        </authorList>
    </citation>
    <scope>NUCLEOTIDE SEQUENCE</scope>
</reference>
<feature type="compositionally biased region" description="Low complexity" evidence="1">
    <location>
        <begin position="702"/>
        <end position="746"/>
    </location>
</feature>
<protein>
    <submittedName>
        <fullName evidence="2">Uncharacterized protein</fullName>
    </submittedName>
</protein>
<dbReference type="InterPro" id="IPR017853">
    <property type="entry name" value="GH"/>
</dbReference>